<sequence length="246" mass="25542">MTSAGEGGRPHEGEPPDGLPGIPKEWGVIVIPDDLSELADEVRAVQAELHPHRRQPLLAGTALRRLLRAGVRAPVLIVAMAVMVTIASLLASAWSQTPRPPSAVPASADSAARDTLPALELIGSDGHTVPLRGQMPAVVLLTDGCDCAGLITDTITAIGPRIAVVTVSSEAPPSTGTTPPPGATPQAQGKTIRHLRDPTGELRRELHLAEPDGTAAAVLVDHAGTIVRTFPRTASVETLLPDIARL</sequence>
<dbReference type="AlphaFoldDB" id="A0A8J3C1B6"/>
<keyword evidence="2" id="KW-1133">Transmembrane helix</keyword>
<evidence type="ECO:0000313" key="3">
    <source>
        <dbReference type="EMBL" id="GGL02970.1"/>
    </source>
</evidence>
<protein>
    <submittedName>
        <fullName evidence="3">Uncharacterized protein</fullName>
    </submittedName>
</protein>
<evidence type="ECO:0000313" key="4">
    <source>
        <dbReference type="Proteomes" id="UP000656042"/>
    </source>
</evidence>
<evidence type="ECO:0000256" key="1">
    <source>
        <dbReference type="SAM" id="MobiDB-lite"/>
    </source>
</evidence>
<name>A0A8J3C1B6_9ACTN</name>
<dbReference type="RefSeq" id="WP_189080976.1">
    <property type="nucleotide sequence ID" value="NZ_BMMX01000021.1"/>
</dbReference>
<evidence type="ECO:0000256" key="2">
    <source>
        <dbReference type="SAM" id="Phobius"/>
    </source>
</evidence>
<reference evidence="3" key="2">
    <citation type="submission" date="2020-09" db="EMBL/GenBank/DDBJ databases">
        <authorList>
            <person name="Sun Q."/>
            <person name="Zhou Y."/>
        </authorList>
    </citation>
    <scope>NUCLEOTIDE SEQUENCE</scope>
    <source>
        <strain evidence="3">CGMCC 4.7299</strain>
    </source>
</reference>
<accession>A0A8J3C1B6</accession>
<feature type="region of interest" description="Disordered" evidence="1">
    <location>
        <begin position="169"/>
        <end position="191"/>
    </location>
</feature>
<reference evidence="3" key="1">
    <citation type="journal article" date="2014" name="Int. J. Syst. Evol. Microbiol.">
        <title>Complete genome sequence of Corynebacterium casei LMG S-19264T (=DSM 44701T), isolated from a smear-ripened cheese.</title>
        <authorList>
            <consortium name="US DOE Joint Genome Institute (JGI-PGF)"/>
            <person name="Walter F."/>
            <person name="Albersmeier A."/>
            <person name="Kalinowski J."/>
            <person name="Ruckert C."/>
        </authorList>
    </citation>
    <scope>NUCLEOTIDE SEQUENCE</scope>
    <source>
        <strain evidence="3">CGMCC 4.7299</strain>
    </source>
</reference>
<dbReference type="EMBL" id="BMMX01000021">
    <property type="protein sequence ID" value="GGL02970.1"/>
    <property type="molecule type" value="Genomic_DNA"/>
</dbReference>
<dbReference type="Proteomes" id="UP000656042">
    <property type="component" value="Unassembled WGS sequence"/>
</dbReference>
<keyword evidence="2" id="KW-0812">Transmembrane</keyword>
<keyword evidence="2" id="KW-0472">Membrane</keyword>
<feature type="region of interest" description="Disordered" evidence="1">
    <location>
        <begin position="1"/>
        <end position="23"/>
    </location>
</feature>
<proteinExistence type="predicted"/>
<gene>
    <name evidence="3" type="ORF">GCM10012284_42010</name>
</gene>
<keyword evidence="4" id="KW-1185">Reference proteome</keyword>
<feature type="transmembrane region" description="Helical" evidence="2">
    <location>
        <begin position="73"/>
        <end position="94"/>
    </location>
</feature>
<comment type="caution">
    <text evidence="3">The sequence shown here is derived from an EMBL/GenBank/DDBJ whole genome shotgun (WGS) entry which is preliminary data.</text>
</comment>
<organism evidence="3 4">
    <name type="scientific">Mangrovihabitans endophyticus</name>
    <dbReference type="NCBI Taxonomy" id="1751298"/>
    <lineage>
        <taxon>Bacteria</taxon>
        <taxon>Bacillati</taxon>
        <taxon>Actinomycetota</taxon>
        <taxon>Actinomycetes</taxon>
        <taxon>Micromonosporales</taxon>
        <taxon>Micromonosporaceae</taxon>
        <taxon>Mangrovihabitans</taxon>
    </lineage>
</organism>